<dbReference type="PANTHER" id="PTHR38340">
    <property type="entry name" value="S-LAYER PROTEIN"/>
    <property type="match status" value="1"/>
</dbReference>
<sequence length="508" mass="53852">MATGADITLDPQHYSAVGTADDDNFITPQGNFLQYDWSHVTISGGAGNDALVLTDTGTYDLRKFASFSGIEEVYFNSGGGDLYLSAQQLATINLVYGSDAPNQARIYLSGAPLQTYDLRGKTFANNYIFLDPSLYADIVIGDKSQLFAGENALLNFSLRSGARIHLVGDTFTDAERALLYRRSASYVWDDSDNGAGNAAPTLSGLNGDRIEAKNLDPVYVDAGNNAVATDDEGIRKISVKVLNASADDWVDIDYFGSVELPNGLVEGGPVRDKANSKVFADLYNVTNSSFDVVFNGNATSDAVNKVIHALIYYNSGSAASTNRQIQVSVSDGADKTTTSIVAASHTAEVTAPSSGGKTVGNDDANVIKGGAGKDVIAGGAGDDTISGGLGNDILTGGAGKDIFVFNTALNKKTNLDKIIDFNVKDDTLWLDNAVFKKLGKGSEAKPGKLNKAFFTIGDKAKDKNDYLIYDTKKGVLSYDADGSGKGKAVEITTLKKGLKMTYLDFMVI</sequence>
<reference evidence="3 4" key="1">
    <citation type="submission" date="2021-09" db="EMBL/GenBank/DDBJ databases">
        <title>The complete genome sequence of a new microorganism.</title>
        <authorList>
            <person name="Zi Z."/>
        </authorList>
    </citation>
    <scope>NUCLEOTIDE SEQUENCE [LARGE SCALE GENOMIC DNA]</scope>
    <source>
        <strain evidence="3 4">WGZ8</strain>
    </source>
</reference>
<dbReference type="Pfam" id="PF00353">
    <property type="entry name" value="HemolysinCabind"/>
    <property type="match status" value="2"/>
</dbReference>
<evidence type="ECO:0000313" key="4">
    <source>
        <dbReference type="Proteomes" id="UP000704176"/>
    </source>
</evidence>
<comment type="caution">
    <text evidence="3">The sequence shown here is derived from an EMBL/GenBank/DDBJ whole genome shotgun (WGS) entry which is preliminary data.</text>
</comment>
<proteinExistence type="predicted"/>
<keyword evidence="2" id="KW-0964">Secreted</keyword>
<dbReference type="SUPFAM" id="SSF51120">
    <property type="entry name" value="beta-Roll"/>
    <property type="match status" value="1"/>
</dbReference>
<dbReference type="PANTHER" id="PTHR38340:SF1">
    <property type="entry name" value="S-LAYER PROTEIN"/>
    <property type="match status" value="1"/>
</dbReference>
<dbReference type="InterPro" id="IPR050557">
    <property type="entry name" value="RTX_toxin/Mannuronan_C5-epim"/>
</dbReference>
<evidence type="ECO:0000256" key="1">
    <source>
        <dbReference type="ARBA" id="ARBA00004613"/>
    </source>
</evidence>
<dbReference type="Proteomes" id="UP000704176">
    <property type="component" value="Unassembled WGS sequence"/>
</dbReference>
<organism evidence="3 4">
    <name type="scientific">Microvirga puerhi</name>
    <dbReference type="NCBI Taxonomy" id="2876078"/>
    <lineage>
        <taxon>Bacteria</taxon>
        <taxon>Pseudomonadati</taxon>
        <taxon>Pseudomonadota</taxon>
        <taxon>Alphaproteobacteria</taxon>
        <taxon>Hyphomicrobiales</taxon>
        <taxon>Methylobacteriaceae</taxon>
        <taxon>Microvirga</taxon>
    </lineage>
</organism>
<dbReference type="InterPro" id="IPR018511">
    <property type="entry name" value="Hemolysin-typ_Ca-bd_CS"/>
</dbReference>
<dbReference type="EMBL" id="JAIRBM010000007">
    <property type="protein sequence ID" value="MBZ6076892.1"/>
    <property type="molecule type" value="Genomic_DNA"/>
</dbReference>
<dbReference type="Gene3D" id="2.150.10.10">
    <property type="entry name" value="Serralysin-like metalloprotease, C-terminal"/>
    <property type="match status" value="1"/>
</dbReference>
<comment type="subcellular location">
    <subcellularLocation>
        <location evidence="1">Secreted</location>
    </subcellularLocation>
</comment>
<evidence type="ECO:0000256" key="2">
    <source>
        <dbReference type="ARBA" id="ARBA00022525"/>
    </source>
</evidence>
<dbReference type="InterPro" id="IPR001343">
    <property type="entry name" value="Hemolysn_Ca-bd"/>
</dbReference>
<keyword evidence="4" id="KW-1185">Reference proteome</keyword>
<accession>A0ABS7VMY1</accession>
<dbReference type="PRINTS" id="PR00313">
    <property type="entry name" value="CABNDNGRPT"/>
</dbReference>
<evidence type="ECO:0008006" key="5">
    <source>
        <dbReference type="Google" id="ProtNLM"/>
    </source>
</evidence>
<dbReference type="PROSITE" id="PS00330">
    <property type="entry name" value="HEMOLYSIN_CALCIUM"/>
    <property type="match status" value="2"/>
</dbReference>
<dbReference type="InterPro" id="IPR011049">
    <property type="entry name" value="Serralysin-like_metalloprot_C"/>
</dbReference>
<name>A0ABS7VMY1_9HYPH</name>
<gene>
    <name evidence="3" type="ORF">K9B37_11455</name>
</gene>
<dbReference type="RefSeq" id="WP_224313210.1">
    <property type="nucleotide sequence ID" value="NZ_JAIRBM010000007.1"/>
</dbReference>
<evidence type="ECO:0000313" key="3">
    <source>
        <dbReference type="EMBL" id="MBZ6076892.1"/>
    </source>
</evidence>
<protein>
    <recommendedName>
        <fullName evidence="5">Calcium-binding protein</fullName>
    </recommendedName>
</protein>